<feature type="transmembrane region" description="Helical" evidence="1">
    <location>
        <begin position="75"/>
        <end position="94"/>
    </location>
</feature>
<feature type="transmembrane region" description="Helical" evidence="1">
    <location>
        <begin position="20"/>
        <end position="42"/>
    </location>
</feature>
<name>A0A8D9BQP8_9HEMI</name>
<keyword evidence="1" id="KW-0812">Transmembrane</keyword>
<keyword evidence="1" id="KW-1133">Transmembrane helix</keyword>
<proteinExistence type="predicted"/>
<reference evidence="2" key="1">
    <citation type="submission" date="2021-05" db="EMBL/GenBank/DDBJ databases">
        <authorList>
            <person name="Alioto T."/>
            <person name="Alioto T."/>
            <person name="Gomez Garrido J."/>
        </authorList>
    </citation>
    <scope>NUCLEOTIDE SEQUENCE</scope>
</reference>
<evidence type="ECO:0000256" key="1">
    <source>
        <dbReference type="SAM" id="Phobius"/>
    </source>
</evidence>
<protein>
    <submittedName>
        <fullName evidence="2">Uncharacterized protein</fullName>
    </submittedName>
</protein>
<dbReference type="EMBL" id="HBUF01665937">
    <property type="protein sequence ID" value="CAG6789618.1"/>
    <property type="molecule type" value="Transcribed_RNA"/>
</dbReference>
<organism evidence="2">
    <name type="scientific">Cacopsylla melanoneura</name>
    <dbReference type="NCBI Taxonomy" id="428564"/>
    <lineage>
        <taxon>Eukaryota</taxon>
        <taxon>Metazoa</taxon>
        <taxon>Ecdysozoa</taxon>
        <taxon>Arthropoda</taxon>
        <taxon>Hexapoda</taxon>
        <taxon>Insecta</taxon>
        <taxon>Pterygota</taxon>
        <taxon>Neoptera</taxon>
        <taxon>Paraneoptera</taxon>
        <taxon>Hemiptera</taxon>
        <taxon>Sternorrhyncha</taxon>
        <taxon>Psylloidea</taxon>
        <taxon>Psyllidae</taxon>
        <taxon>Psyllinae</taxon>
        <taxon>Cacopsylla</taxon>
    </lineage>
</organism>
<dbReference type="AlphaFoldDB" id="A0A8D9BQP8"/>
<evidence type="ECO:0000313" key="2">
    <source>
        <dbReference type="EMBL" id="CAG6789618.1"/>
    </source>
</evidence>
<feature type="transmembrane region" description="Helical" evidence="1">
    <location>
        <begin position="49"/>
        <end position="69"/>
    </location>
</feature>
<accession>A0A8D9BQP8</accession>
<sequence>MYIFVLTIFSPCFSSMHVHFHFYITDFFSLFSPVLVSSFSLLHVSLFECALLAPCVLAISLSLLVSILINSIQTLFFSSLNACLLGFLSSWVCYRSNPISKPRGQTL</sequence>
<keyword evidence="1" id="KW-0472">Membrane</keyword>